<feature type="transmembrane region" description="Helical" evidence="16">
    <location>
        <begin position="604"/>
        <end position="626"/>
    </location>
</feature>
<name>A0A3D8I9F0_9HELI</name>
<dbReference type="Pfam" id="PF02421">
    <property type="entry name" value="FeoB_N"/>
    <property type="match status" value="1"/>
</dbReference>
<feature type="transmembrane region" description="Helical" evidence="16">
    <location>
        <begin position="464"/>
        <end position="483"/>
    </location>
</feature>
<evidence type="ECO:0000256" key="16">
    <source>
        <dbReference type="RuleBase" id="RU362098"/>
    </source>
</evidence>
<keyword evidence="9" id="KW-0406">Ion transport</keyword>
<dbReference type="Gene3D" id="1.10.287.1770">
    <property type="match status" value="1"/>
</dbReference>
<evidence type="ECO:0000256" key="15">
    <source>
        <dbReference type="PIRSR" id="PIRSR603373-2"/>
    </source>
</evidence>
<feature type="binding site" evidence="14">
    <location>
        <begin position="59"/>
        <end position="62"/>
    </location>
    <ligand>
        <name>GTP</name>
        <dbReference type="ChEBI" id="CHEBI:37565"/>
        <label>1</label>
    </ligand>
</feature>
<dbReference type="RefSeq" id="WP_115552207.1">
    <property type="nucleotide sequence ID" value="NZ_CAOUCM010000001.1"/>
</dbReference>
<proteinExistence type="inferred from homology"/>
<feature type="transmembrane region" description="Helical" evidence="16">
    <location>
        <begin position="525"/>
        <end position="544"/>
    </location>
</feature>
<evidence type="ECO:0000256" key="7">
    <source>
        <dbReference type="ARBA" id="ARBA00022989"/>
    </source>
</evidence>
<dbReference type="EMBL" id="NXLS01000011">
    <property type="protein sequence ID" value="RDU61793.1"/>
    <property type="molecule type" value="Genomic_DNA"/>
</dbReference>
<dbReference type="AlphaFoldDB" id="A0A3D8I9F0"/>
<dbReference type="InterPro" id="IPR030389">
    <property type="entry name" value="G_FEOB_dom"/>
</dbReference>
<feature type="transmembrane region" description="Helical" evidence="16">
    <location>
        <begin position="647"/>
        <end position="671"/>
    </location>
</feature>
<sequence length="707" mass="79150">MAETKQIRIALVGQPNVGKSLLINALCHSTMKVGNFPGVTVEKAEASTSYKGYVLQIVDLPGTYSLYGYSEEEKITKHFVESNDYDLIVNVADSTNLERNLLLSAQLLEMQKKMVLVLNMSDEARKEGIKIKTESLSELLGIPSVQVSAHTKENLESLLDVIVATYEKGQNANKRIYSNAIETEILHLEEFIKNKKDVSIESLGLSARQIAILLLKQEEKTFQILHKKPIWMELSKKLQDSLNNLYTIYDTPSNKEIFLEDLNAFVQGLITETVHYEGKEKQGYTHSIDKILINKYAGIPIFLFFMWVLFQLTFTLGALPMDLIDSFFGWLGESIKENIESESLASLLADGIIGGVGAVVLFLPNIVILFFGIALLETTGYMSRVAFLLDGFFHKFGLHGKSFIPLVTGFGCSVPAFMATRTLKSRKDRLLTLFIINFMSCGARLPVYVLFVGAFFPAQQAGNWLFGIYILGALLGLVMAKILRLTAFKGPDEPFVMEMPKYRMPNWRLVWFAIYTKAKMYLKKAGTFILAASVLIWFASSYPIQEETKEVYESKMEQVLNEEEKEKLAFALEESLIENSYLGMTGKLIEPVFAPLDFDWRMSVALLSGLAAKEVVISTMGVLYSLGGEVDEESENLMQVIKRAIPLQTAIAFILFVMIYNPCLAATVVFGKEAGGFKYIVFLFVMTTICAYIVAWIGSMLASAILN</sequence>
<dbReference type="Pfam" id="PF07664">
    <property type="entry name" value="FeoB_C"/>
    <property type="match status" value="1"/>
</dbReference>
<reference evidence="18 19" key="1">
    <citation type="submission" date="2018-04" db="EMBL/GenBank/DDBJ databases">
        <title>Novel Campyloabacter and Helicobacter Species and Strains.</title>
        <authorList>
            <person name="Mannion A.J."/>
            <person name="Shen Z."/>
            <person name="Fox J.G."/>
        </authorList>
    </citation>
    <scope>NUCLEOTIDE SEQUENCE [LARGE SCALE GENOMIC DNA]</scope>
    <source>
        <strain evidence="18 19">MIT 99-5101</strain>
    </source>
</reference>
<keyword evidence="11 16" id="KW-0472">Membrane</keyword>
<feature type="binding site" evidence="14">
    <location>
        <begin position="119"/>
        <end position="122"/>
    </location>
    <ligand>
        <name>GTP</name>
        <dbReference type="ChEBI" id="CHEBI:37565"/>
        <label>1</label>
    </ligand>
</feature>
<evidence type="ECO:0000313" key="19">
    <source>
        <dbReference type="Proteomes" id="UP000256650"/>
    </source>
</evidence>
<evidence type="ECO:0000313" key="18">
    <source>
        <dbReference type="EMBL" id="RDU61793.1"/>
    </source>
</evidence>
<dbReference type="OrthoDB" id="9809127at2"/>
<evidence type="ECO:0000259" key="17">
    <source>
        <dbReference type="PROSITE" id="PS51711"/>
    </source>
</evidence>
<dbReference type="InterPro" id="IPR041069">
    <property type="entry name" value="FeoB_Cyto"/>
</dbReference>
<feature type="binding site" evidence="14">
    <location>
        <begin position="38"/>
        <end position="42"/>
    </location>
    <ligand>
        <name>GTP</name>
        <dbReference type="ChEBI" id="CHEBI:37565"/>
        <label>1</label>
    </ligand>
</feature>
<keyword evidence="10 14" id="KW-0342">GTP-binding</keyword>
<feature type="binding site" evidence="15">
    <location>
        <position position="25"/>
    </location>
    <ligand>
        <name>Mg(2+)</name>
        <dbReference type="ChEBI" id="CHEBI:18420"/>
        <label>2</label>
    </ligand>
</feature>
<evidence type="ECO:0000256" key="3">
    <source>
        <dbReference type="ARBA" id="ARBA00022475"/>
    </source>
</evidence>
<organism evidence="18 19">
    <name type="scientific">Helicobacter ganmani</name>
    <dbReference type="NCBI Taxonomy" id="60246"/>
    <lineage>
        <taxon>Bacteria</taxon>
        <taxon>Pseudomonadati</taxon>
        <taxon>Campylobacterota</taxon>
        <taxon>Epsilonproteobacteria</taxon>
        <taxon>Campylobacterales</taxon>
        <taxon>Helicobacteraceae</taxon>
        <taxon>Helicobacter</taxon>
    </lineage>
</organism>
<keyword evidence="3" id="KW-1003">Cell membrane</keyword>
<keyword evidence="7 16" id="KW-1133">Transmembrane helix</keyword>
<keyword evidence="8 16" id="KW-0408">Iron</keyword>
<accession>A0A3D8I9F0</accession>
<evidence type="ECO:0000256" key="11">
    <source>
        <dbReference type="ARBA" id="ARBA00023136"/>
    </source>
</evidence>
<dbReference type="CDD" id="cd01879">
    <property type="entry name" value="FeoB"/>
    <property type="match status" value="1"/>
</dbReference>
<dbReference type="SUPFAM" id="SSF52540">
    <property type="entry name" value="P-loop containing nucleoside triphosphate hydrolases"/>
    <property type="match status" value="1"/>
</dbReference>
<dbReference type="Pfam" id="PF17910">
    <property type="entry name" value="FeoB_Cyto"/>
    <property type="match status" value="1"/>
</dbReference>
<evidence type="ECO:0000256" key="13">
    <source>
        <dbReference type="NCBIfam" id="TIGR00437"/>
    </source>
</evidence>
<protein>
    <recommendedName>
        <fullName evidence="12 13">Ferrous iron transport protein B</fullName>
    </recommendedName>
</protein>
<dbReference type="NCBIfam" id="TIGR00437">
    <property type="entry name" value="feoB"/>
    <property type="match status" value="1"/>
</dbReference>
<feature type="domain" description="FeoB-type G" evidence="17">
    <location>
        <begin position="6"/>
        <end position="168"/>
    </location>
</feature>
<evidence type="ECO:0000256" key="8">
    <source>
        <dbReference type="ARBA" id="ARBA00023004"/>
    </source>
</evidence>
<comment type="function">
    <text evidence="16">Probable transporter of a GTP-driven Fe(2+) uptake system.</text>
</comment>
<dbReference type="Pfam" id="PF07670">
    <property type="entry name" value="Gate"/>
    <property type="match status" value="2"/>
</dbReference>
<feature type="transmembrane region" description="Helical" evidence="16">
    <location>
        <begin position="352"/>
        <end position="376"/>
    </location>
</feature>
<feature type="transmembrane region" description="Helical" evidence="16">
    <location>
        <begin position="296"/>
        <end position="319"/>
    </location>
</feature>
<dbReference type="PANTHER" id="PTHR43185:SF1">
    <property type="entry name" value="FE(2+) TRANSPORTER FEOB"/>
    <property type="match status" value="1"/>
</dbReference>
<dbReference type="InterPro" id="IPR011640">
    <property type="entry name" value="Fe2_transport_prot_B_C"/>
</dbReference>
<keyword evidence="15" id="KW-0479">Metal-binding</keyword>
<feature type="binding site" evidence="14">
    <location>
        <begin position="148"/>
        <end position="150"/>
    </location>
    <ligand>
        <name>GTP</name>
        <dbReference type="ChEBI" id="CHEBI:37565"/>
        <label>1</label>
    </ligand>
</feature>
<dbReference type="NCBIfam" id="TIGR00231">
    <property type="entry name" value="small_GTP"/>
    <property type="match status" value="1"/>
</dbReference>
<evidence type="ECO:0000256" key="2">
    <source>
        <dbReference type="ARBA" id="ARBA00022448"/>
    </source>
</evidence>
<evidence type="ECO:0000256" key="9">
    <source>
        <dbReference type="ARBA" id="ARBA00023065"/>
    </source>
</evidence>
<dbReference type="Gene3D" id="3.40.50.300">
    <property type="entry name" value="P-loop containing nucleotide triphosphate hydrolases"/>
    <property type="match status" value="1"/>
</dbReference>
<keyword evidence="4 16" id="KW-0410">Iron transport</keyword>
<comment type="subcellular location">
    <subcellularLocation>
        <location evidence="16">Cell inner membrane</location>
        <topology evidence="16">Multi-pass membrane protein</topology>
    </subcellularLocation>
    <subcellularLocation>
        <location evidence="1">Cell membrane</location>
        <topology evidence="1">Multi-pass membrane protein</topology>
    </subcellularLocation>
</comment>
<feature type="binding site" evidence="15">
    <location>
        <position position="24"/>
    </location>
    <ligand>
        <name>Mg(2+)</name>
        <dbReference type="ChEBI" id="CHEBI:18420"/>
        <label>2</label>
    </ligand>
</feature>
<feature type="transmembrane region" description="Helical" evidence="16">
    <location>
        <begin position="677"/>
        <end position="706"/>
    </location>
</feature>
<dbReference type="GO" id="GO:0005525">
    <property type="term" value="F:GTP binding"/>
    <property type="evidence" value="ECO:0007669"/>
    <property type="project" value="UniProtKB-KW"/>
</dbReference>
<comment type="similarity">
    <text evidence="16">Belongs to the TRAFAC class TrmE-Era-EngA-EngB-Septin-like GTPase superfamily. FeoB GTPase (TC 9.A.8) family.</text>
</comment>
<dbReference type="GO" id="GO:0046872">
    <property type="term" value="F:metal ion binding"/>
    <property type="evidence" value="ECO:0007669"/>
    <property type="project" value="UniProtKB-KW"/>
</dbReference>
<keyword evidence="19" id="KW-1185">Reference proteome</keyword>
<evidence type="ECO:0000256" key="12">
    <source>
        <dbReference type="ARBA" id="ARBA00031200"/>
    </source>
</evidence>
<evidence type="ECO:0000256" key="4">
    <source>
        <dbReference type="ARBA" id="ARBA00022496"/>
    </source>
</evidence>
<dbReference type="GO" id="GO:0005886">
    <property type="term" value="C:plasma membrane"/>
    <property type="evidence" value="ECO:0007669"/>
    <property type="project" value="UniProtKB-SubCell"/>
</dbReference>
<evidence type="ECO:0000256" key="1">
    <source>
        <dbReference type="ARBA" id="ARBA00004651"/>
    </source>
</evidence>
<evidence type="ECO:0000256" key="10">
    <source>
        <dbReference type="ARBA" id="ARBA00023134"/>
    </source>
</evidence>
<keyword evidence="15" id="KW-0460">Magnesium</keyword>
<feature type="transmembrane region" description="Helical" evidence="16">
    <location>
        <begin position="430"/>
        <end position="458"/>
    </location>
</feature>
<dbReference type="GO" id="GO:0015093">
    <property type="term" value="F:ferrous iron transmembrane transporter activity"/>
    <property type="evidence" value="ECO:0007669"/>
    <property type="project" value="UniProtKB-UniRule"/>
</dbReference>
<comment type="caution">
    <text evidence="18">The sequence shown here is derived from an EMBL/GenBank/DDBJ whole genome shotgun (WGS) entry which is preliminary data.</text>
</comment>
<keyword evidence="5 16" id="KW-0812">Transmembrane</keyword>
<dbReference type="InterPro" id="IPR003373">
    <property type="entry name" value="Fe2_transport_prot-B"/>
</dbReference>
<evidence type="ECO:0000256" key="6">
    <source>
        <dbReference type="ARBA" id="ARBA00022741"/>
    </source>
</evidence>
<evidence type="ECO:0000256" key="5">
    <source>
        <dbReference type="ARBA" id="ARBA00022692"/>
    </source>
</evidence>
<keyword evidence="2 16" id="KW-0813">Transport</keyword>
<dbReference type="InterPro" id="IPR005225">
    <property type="entry name" value="Small_GTP-bd"/>
</dbReference>
<dbReference type="Proteomes" id="UP000256650">
    <property type="component" value="Unassembled WGS sequence"/>
</dbReference>
<keyword evidence="6 14" id="KW-0547">Nucleotide-binding</keyword>
<feature type="binding site" evidence="14">
    <location>
        <begin position="13"/>
        <end position="20"/>
    </location>
    <ligand>
        <name>GTP</name>
        <dbReference type="ChEBI" id="CHEBI:37565"/>
        <label>1</label>
    </ligand>
</feature>
<dbReference type="InterPro" id="IPR027417">
    <property type="entry name" value="P-loop_NTPase"/>
</dbReference>
<dbReference type="PROSITE" id="PS51711">
    <property type="entry name" value="G_FEOB"/>
    <property type="match status" value="1"/>
</dbReference>
<dbReference type="GeneID" id="82536356"/>
<dbReference type="PANTHER" id="PTHR43185">
    <property type="entry name" value="FERROUS IRON TRANSPORT PROTEIN B"/>
    <property type="match status" value="1"/>
</dbReference>
<evidence type="ECO:0000256" key="14">
    <source>
        <dbReference type="PIRSR" id="PIRSR603373-1"/>
    </source>
</evidence>
<dbReference type="InterPro" id="IPR011642">
    <property type="entry name" value="Gate_dom"/>
</dbReference>
<gene>
    <name evidence="18" type="primary">feoB</name>
    <name evidence="18" type="ORF">CQA43_08695</name>
</gene>
<dbReference type="InterPro" id="IPR050860">
    <property type="entry name" value="FeoB_GTPase"/>
</dbReference>